<protein>
    <submittedName>
        <fullName evidence="1">Uncharacterized protein</fullName>
    </submittedName>
</protein>
<gene>
    <name evidence="1" type="ORF">JEM65_07820</name>
</gene>
<dbReference type="Proteomes" id="UP000662373">
    <property type="component" value="Unassembled WGS sequence"/>
</dbReference>
<dbReference type="AlphaFoldDB" id="A0A934KUP6"/>
<proteinExistence type="predicted"/>
<dbReference type="RefSeq" id="WP_199598391.1">
    <property type="nucleotide sequence ID" value="NZ_JAEHJZ010000017.1"/>
</dbReference>
<name>A0A934KUP6_9FLAO</name>
<accession>A0A934KUP6</accession>
<keyword evidence="2" id="KW-1185">Reference proteome</keyword>
<sequence length="59" mass="6463">MNTEELLVENLNNGLDAHVGVFQAAHDGVFHAANVGVFHQHCFMSTTGRYTTGYALNLE</sequence>
<comment type="caution">
    <text evidence="1">The sequence shown here is derived from an EMBL/GenBank/DDBJ whole genome shotgun (WGS) entry which is preliminary data.</text>
</comment>
<organism evidence="1 2">
    <name type="scientific">Gelidibacter salicanalis</name>
    <dbReference type="NCBI Taxonomy" id="291193"/>
    <lineage>
        <taxon>Bacteria</taxon>
        <taxon>Pseudomonadati</taxon>
        <taxon>Bacteroidota</taxon>
        <taxon>Flavobacteriia</taxon>
        <taxon>Flavobacteriales</taxon>
        <taxon>Flavobacteriaceae</taxon>
        <taxon>Gelidibacter</taxon>
    </lineage>
</organism>
<reference evidence="1 2" key="1">
    <citation type="submission" date="2020-09" db="EMBL/GenBank/DDBJ databases">
        <title>Draft genome of Gelidibacter salicanalis PAMC21136.</title>
        <authorList>
            <person name="Park H."/>
        </authorList>
    </citation>
    <scope>NUCLEOTIDE SEQUENCE [LARGE SCALE GENOMIC DNA]</scope>
    <source>
        <strain evidence="1 2">PAMC21136</strain>
    </source>
</reference>
<evidence type="ECO:0000313" key="2">
    <source>
        <dbReference type="Proteomes" id="UP000662373"/>
    </source>
</evidence>
<evidence type="ECO:0000313" key="1">
    <source>
        <dbReference type="EMBL" id="MBJ7880553.1"/>
    </source>
</evidence>
<dbReference type="EMBL" id="JAEHJZ010000017">
    <property type="protein sequence ID" value="MBJ7880553.1"/>
    <property type="molecule type" value="Genomic_DNA"/>
</dbReference>